<dbReference type="NCBIfam" id="TIGR01730">
    <property type="entry name" value="RND_mfp"/>
    <property type="match status" value="1"/>
</dbReference>
<evidence type="ECO:0000313" key="4">
    <source>
        <dbReference type="Proteomes" id="UP000252172"/>
    </source>
</evidence>
<dbReference type="PANTHER" id="PTHR30097:SF4">
    <property type="entry name" value="SLR6042 PROTEIN"/>
    <property type="match status" value="1"/>
</dbReference>
<dbReference type="GO" id="GO:0016020">
    <property type="term" value="C:membrane"/>
    <property type="evidence" value="ECO:0007669"/>
    <property type="project" value="InterPro"/>
</dbReference>
<dbReference type="GO" id="GO:0060003">
    <property type="term" value="P:copper ion export"/>
    <property type="evidence" value="ECO:0007669"/>
    <property type="project" value="TreeGrafter"/>
</dbReference>
<dbReference type="SUPFAM" id="SSF111369">
    <property type="entry name" value="HlyD-like secretion proteins"/>
    <property type="match status" value="1"/>
</dbReference>
<dbReference type="GO" id="GO:0022857">
    <property type="term" value="F:transmembrane transporter activity"/>
    <property type="evidence" value="ECO:0007669"/>
    <property type="project" value="InterPro"/>
</dbReference>
<organism evidence="3 4">
    <name type="scientific">Chryseobacterium lacus</name>
    <dbReference type="NCBI Taxonomy" id="2058346"/>
    <lineage>
        <taxon>Bacteria</taxon>
        <taxon>Pseudomonadati</taxon>
        <taxon>Bacteroidota</taxon>
        <taxon>Flavobacteriia</taxon>
        <taxon>Flavobacteriales</taxon>
        <taxon>Weeksellaceae</taxon>
        <taxon>Chryseobacterium group</taxon>
        <taxon>Chryseobacterium</taxon>
    </lineage>
</organism>
<evidence type="ECO:0000256" key="1">
    <source>
        <dbReference type="ARBA" id="ARBA00009477"/>
    </source>
</evidence>
<dbReference type="RefSeq" id="WP_114304290.1">
    <property type="nucleotide sequence ID" value="NZ_QPIE01000007.1"/>
</dbReference>
<dbReference type="AlphaFoldDB" id="A0A368MY48"/>
<keyword evidence="4" id="KW-1185">Reference proteome</keyword>
<gene>
    <name evidence="3" type="ORF">DQ356_09645</name>
</gene>
<dbReference type="Gene3D" id="2.40.30.170">
    <property type="match status" value="1"/>
</dbReference>
<dbReference type="InterPro" id="IPR006143">
    <property type="entry name" value="RND_pump_MFP"/>
</dbReference>
<dbReference type="Gene3D" id="2.40.420.20">
    <property type="match status" value="1"/>
</dbReference>
<dbReference type="PROSITE" id="PS51257">
    <property type="entry name" value="PROKAR_LIPOPROTEIN"/>
    <property type="match status" value="1"/>
</dbReference>
<comment type="similarity">
    <text evidence="1">Belongs to the membrane fusion protein (MFP) (TC 8.A.1) family.</text>
</comment>
<dbReference type="InterPro" id="IPR051909">
    <property type="entry name" value="MFP_Cation_Efflux"/>
</dbReference>
<keyword evidence="2" id="KW-0813">Transport</keyword>
<dbReference type="OrthoDB" id="9814657at2"/>
<dbReference type="GO" id="GO:0030313">
    <property type="term" value="C:cell envelope"/>
    <property type="evidence" value="ECO:0007669"/>
    <property type="project" value="TreeGrafter"/>
</dbReference>
<dbReference type="Gene3D" id="1.10.287.470">
    <property type="entry name" value="Helix hairpin bin"/>
    <property type="match status" value="1"/>
</dbReference>
<evidence type="ECO:0000313" key="3">
    <source>
        <dbReference type="EMBL" id="RCU42191.1"/>
    </source>
</evidence>
<evidence type="ECO:0000256" key="2">
    <source>
        <dbReference type="ARBA" id="ARBA00022448"/>
    </source>
</evidence>
<comment type="caution">
    <text evidence="3">The sequence shown here is derived from an EMBL/GenBank/DDBJ whole genome shotgun (WGS) entry which is preliminary data.</text>
</comment>
<dbReference type="GO" id="GO:0015679">
    <property type="term" value="P:plasma membrane copper ion transport"/>
    <property type="evidence" value="ECO:0007669"/>
    <property type="project" value="TreeGrafter"/>
</dbReference>
<name>A0A368MY48_9FLAO</name>
<dbReference type="EMBL" id="QPIE01000007">
    <property type="protein sequence ID" value="RCU42191.1"/>
    <property type="molecule type" value="Genomic_DNA"/>
</dbReference>
<sequence>MKIIVLIINIALLLLSCGNKNEEKKVETVKQLPENNLILTNEQYKNAGIEIGKLTTQMISPVLKLNGKIEVPPQGMVTVSIPMGGYLKSTRLIPGMQVNRGQVIAVIEDIQYIQLQQDYLTSKANLTLAQSEYNRQRELNQSKATSDKLFEQARANYQTQQVLKRSLEEKLKLIGLNPDNISTRNITKSISVFSPISGYVSAVHVNVGKYVNPSDVLFELINPANIHLALTVFEKDVNKLAIGQKVFAYTNANPEKKHLLEIVLINQNISGQNSAEVHCRFKEPDRTLLPGMFMNADIELSTNQTNALPSDAIVRFENKQYVFVEKGDRHFEKMEVQIGDSENGYTEILNSDALKNKNFVIKGAYVLLMALKNESEE</sequence>
<reference evidence="3 4" key="1">
    <citation type="submission" date="2018-07" db="EMBL/GenBank/DDBJ databases">
        <title>Chryseobacterium lacus sp. nov., isolated from lake water.</title>
        <authorList>
            <person name="Li C.-M."/>
        </authorList>
    </citation>
    <scope>NUCLEOTIDE SEQUENCE [LARGE SCALE GENOMIC DNA]</scope>
    <source>
        <strain evidence="3 4">YLOS41</strain>
    </source>
</reference>
<protein>
    <submittedName>
        <fullName evidence="3">Efflux RND transporter periplasmic adaptor subunit</fullName>
    </submittedName>
</protein>
<accession>A0A368MY48</accession>
<proteinExistence type="inferred from homology"/>
<dbReference type="PANTHER" id="PTHR30097">
    <property type="entry name" value="CATION EFFLUX SYSTEM PROTEIN CUSB"/>
    <property type="match status" value="1"/>
</dbReference>
<dbReference type="Proteomes" id="UP000252172">
    <property type="component" value="Unassembled WGS sequence"/>
</dbReference>